<proteinExistence type="predicted"/>
<dbReference type="GO" id="GO:0003677">
    <property type="term" value="F:DNA binding"/>
    <property type="evidence" value="ECO:0007669"/>
    <property type="project" value="UniProtKB-KW"/>
</dbReference>
<dbReference type="Gene3D" id="1.20.120.530">
    <property type="entry name" value="GntR ligand-binding domain-like"/>
    <property type="match status" value="1"/>
</dbReference>
<dbReference type="PANTHER" id="PTHR43537">
    <property type="entry name" value="TRANSCRIPTIONAL REGULATOR, GNTR FAMILY"/>
    <property type="match status" value="1"/>
</dbReference>
<evidence type="ECO:0000256" key="2">
    <source>
        <dbReference type="ARBA" id="ARBA00023125"/>
    </source>
</evidence>
<evidence type="ECO:0000313" key="6">
    <source>
        <dbReference type="Proteomes" id="UP000268084"/>
    </source>
</evidence>
<keyword evidence="6" id="KW-1185">Reference proteome</keyword>
<dbReference type="InterPro" id="IPR036390">
    <property type="entry name" value="WH_DNA-bd_sf"/>
</dbReference>
<reference evidence="5 6" key="1">
    <citation type="submission" date="2018-11" db="EMBL/GenBank/DDBJ databases">
        <authorList>
            <person name="Da X."/>
        </authorList>
    </citation>
    <scope>NUCLEOTIDE SEQUENCE [LARGE SCALE GENOMIC DNA]</scope>
    <source>
        <strain evidence="5 6">S14-144</strain>
    </source>
</reference>
<dbReference type="SMART" id="SM00345">
    <property type="entry name" value="HTH_GNTR"/>
    <property type="match status" value="1"/>
</dbReference>
<dbReference type="SUPFAM" id="SSF48008">
    <property type="entry name" value="GntR ligand-binding domain-like"/>
    <property type="match status" value="1"/>
</dbReference>
<dbReference type="KEGG" id="nak:EH165_01645"/>
<keyword evidence="3" id="KW-0804">Transcription</keyword>
<dbReference type="CDD" id="cd07377">
    <property type="entry name" value="WHTH_GntR"/>
    <property type="match status" value="1"/>
</dbReference>
<dbReference type="AlphaFoldDB" id="A0A3G8ZIB9"/>
<dbReference type="InterPro" id="IPR000524">
    <property type="entry name" value="Tscrpt_reg_HTH_GntR"/>
</dbReference>
<dbReference type="InterPro" id="IPR011711">
    <property type="entry name" value="GntR_C"/>
</dbReference>
<dbReference type="EMBL" id="CP034170">
    <property type="protein sequence ID" value="AZI57063.1"/>
    <property type="molecule type" value="Genomic_DNA"/>
</dbReference>
<dbReference type="Gene3D" id="1.10.10.10">
    <property type="entry name" value="Winged helix-like DNA-binding domain superfamily/Winged helix DNA-binding domain"/>
    <property type="match status" value="1"/>
</dbReference>
<accession>A0A3G8ZIB9</accession>
<name>A0A3G8ZIB9_9ACTN</name>
<dbReference type="OrthoDB" id="4164516at2"/>
<dbReference type="SUPFAM" id="SSF46785">
    <property type="entry name" value="Winged helix' DNA-binding domain"/>
    <property type="match status" value="1"/>
</dbReference>
<evidence type="ECO:0000313" key="5">
    <source>
        <dbReference type="EMBL" id="AZI57063.1"/>
    </source>
</evidence>
<dbReference type="PROSITE" id="PS50949">
    <property type="entry name" value="HTH_GNTR"/>
    <property type="match status" value="1"/>
</dbReference>
<sequence>MSTYAGRGLHGQVVNYVGSRIMRGDLVPGETIDLDALLHDFGVSRTVVREALKVLTAKGLVDARPRLGTYVTERSRWQLLDHDVMVWRSQDDPDPLLVLELGEVRQVIEPAAAQMAAVRRSDEQLTRMSQALAELEEKFDVEGDLHVEADLRFHRAVLAAAGNELLERFEVVLEPALHARNSLVIRHESSTEFLRKHRAVFEAIQARDPDTARMRMQELVAGAAEDIASILSKKPSTKALLDARDRAL</sequence>
<organism evidence="5 6">
    <name type="scientific">Nakamurella antarctica</name>
    <dbReference type="NCBI Taxonomy" id="1902245"/>
    <lineage>
        <taxon>Bacteria</taxon>
        <taxon>Bacillati</taxon>
        <taxon>Actinomycetota</taxon>
        <taxon>Actinomycetes</taxon>
        <taxon>Nakamurellales</taxon>
        <taxon>Nakamurellaceae</taxon>
        <taxon>Nakamurella</taxon>
    </lineage>
</organism>
<evidence type="ECO:0000259" key="4">
    <source>
        <dbReference type="PROSITE" id="PS50949"/>
    </source>
</evidence>
<dbReference type="InterPro" id="IPR036388">
    <property type="entry name" value="WH-like_DNA-bd_sf"/>
</dbReference>
<dbReference type="Pfam" id="PF00392">
    <property type="entry name" value="GntR"/>
    <property type="match status" value="1"/>
</dbReference>
<dbReference type="SMART" id="SM00895">
    <property type="entry name" value="FCD"/>
    <property type="match status" value="1"/>
</dbReference>
<dbReference type="RefSeq" id="WP_124797748.1">
    <property type="nucleotide sequence ID" value="NZ_CP034170.1"/>
</dbReference>
<keyword evidence="2" id="KW-0238">DNA-binding</keyword>
<dbReference type="Pfam" id="PF07729">
    <property type="entry name" value="FCD"/>
    <property type="match status" value="1"/>
</dbReference>
<evidence type="ECO:0000256" key="3">
    <source>
        <dbReference type="ARBA" id="ARBA00023163"/>
    </source>
</evidence>
<protein>
    <submittedName>
        <fullName evidence="5">FadR family transcriptional regulator</fullName>
    </submittedName>
</protein>
<reference evidence="5 6" key="2">
    <citation type="submission" date="2018-12" db="EMBL/GenBank/DDBJ databases">
        <title>Nakamurella antarcticus sp. nov., isolated from Antarctica South Shetland Islands soil.</title>
        <authorList>
            <person name="Peng F."/>
        </authorList>
    </citation>
    <scope>NUCLEOTIDE SEQUENCE [LARGE SCALE GENOMIC DNA]</scope>
    <source>
        <strain evidence="5 6">S14-144</strain>
    </source>
</reference>
<dbReference type="PANTHER" id="PTHR43537:SF44">
    <property type="entry name" value="GNTR FAMILY REGULATORY PROTEIN"/>
    <property type="match status" value="1"/>
</dbReference>
<gene>
    <name evidence="5" type="ORF">EH165_01645</name>
</gene>
<evidence type="ECO:0000256" key="1">
    <source>
        <dbReference type="ARBA" id="ARBA00023015"/>
    </source>
</evidence>
<dbReference type="GO" id="GO:0003700">
    <property type="term" value="F:DNA-binding transcription factor activity"/>
    <property type="evidence" value="ECO:0007669"/>
    <property type="project" value="InterPro"/>
</dbReference>
<dbReference type="InterPro" id="IPR008920">
    <property type="entry name" value="TF_FadR/GntR_C"/>
</dbReference>
<feature type="domain" description="HTH gntR-type" evidence="4">
    <location>
        <begin position="7"/>
        <end position="74"/>
    </location>
</feature>
<dbReference type="Proteomes" id="UP000268084">
    <property type="component" value="Chromosome"/>
</dbReference>
<keyword evidence="1" id="KW-0805">Transcription regulation</keyword>